<dbReference type="GeneID" id="62876618"/>
<dbReference type="OrthoDB" id="170889at2157"/>
<keyword evidence="1" id="KW-0472">Membrane</keyword>
<keyword evidence="1" id="KW-0812">Transmembrane</keyword>
<sequence length="69" mass="7315">MALALVSTEFLTAMGLLVILVGVPLFVLGVIALVTGYIQYDAERYLEELEAAEAAEVAEVAEDGELADD</sequence>
<dbReference type="Proteomes" id="UP000637819">
    <property type="component" value="Chromosome"/>
</dbReference>
<name>A0A8T8DXT9_9EURY</name>
<evidence type="ECO:0000313" key="3">
    <source>
        <dbReference type="Proteomes" id="UP000637819"/>
    </source>
</evidence>
<keyword evidence="3" id="KW-1185">Reference proteome</keyword>
<protein>
    <submittedName>
        <fullName evidence="2">Uncharacterized protein</fullName>
    </submittedName>
</protein>
<dbReference type="EMBL" id="CP069188">
    <property type="protein sequence ID" value="QRV14388.1"/>
    <property type="molecule type" value="Genomic_DNA"/>
</dbReference>
<organism evidence="2 3">
    <name type="scientific">Haloterrigena salifodinae</name>
    <dbReference type="NCBI Taxonomy" id="2675099"/>
    <lineage>
        <taxon>Archaea</taxon>
        <taxon>Methanobacteriati</taxon>
        <taxon>Methanobacteriota</taxon>
        <taxon>Stenosarchaea group</taxon>
        <taxon>Halobacteria</taxon>
        <taxon>Halobacteriales</taxon>
        <taxon>Natrialbaceae</taxon>
        <taxon>Haloterrigena</taxon>
    </lineage>
</organism>
<accession>A0A8T8DXT9</accession>
<gene>
    <name evidence="2" type="ORF">JMJ58_15800</name>
</gene>
<feature type="transmembrane region" description="Helical" evidence="1">
    <location>
        <begin position="12"/>
        <end position="38"/>
    </location>
</feature>
<dbReference type="RefSeq" id="WP_204747215.1">
    <property type="nucleotide sequence ID" value="NZ_CP069188.1"/>
</dbReference>
<dbReference type="AlphaFoldDB" id="A0A8T8DXT9"/>
<reference evidence="2 3" key="1">
    <citation type="submission" date="2021-01" db="EMBL/GenBank/DDBJ databases">
        <title>Genome Sequence and Methylation Pattern of Haloterrigena salifodinae BOL5-1, An Extremely Halophilic Archaeon from a Bolivian Salt Mine.</title>
        <authorList>
            <person name="DasSarma P."/>
            <person name="Anton B.P."/>
            <person name="DasSarma S.L."/>
            <person name="von Ehrenheim H.A.L."/>
            <person name="Martinez F.L."/>
            <person name="Guzman D."/>
            <person name="Roberts R.J."/>
            <person name="DasSarma S."/>
        </authorList>
    </citation>
    <scope>NUCLEOTIDE SEQUENCE [LARGE SCALE GENOMIC DNA]</scope>
    <source>
        <strain evidence="2 3">BOL5-1</strain>
    </source>
</reference>
<evidence type="ECO:0000256" key="1">
    <source>
        <dbReference type="SAM" id="Phobius"/>
    </source>
</evidence>
<evidence type="ECO:0000313" key="2">
    <source>
        <dbReference type="EMBL" id="QRV14388.1"/>
    </source>
</evidence>
<dbReference type="KEGG" id="hsal:JMJ58_15800"/>
<proteinExistence type="predicted"/>
<keyword evidence="1" id="KW-1133">Transmembrane helix</keyword>